<feature type="chain" id="PRO_5019387349" evidence="2">
    <location>
        <begin position="25"/>
        <end position="486"/>
    </location>
</feature>
<evidence type="ECO:0000313" key="4">
    <source>
        <dbReference type="Proteomes" id="UP000279236"/>
    </source>
</evidence>
<keyword evidence="1" id="KW-1133">Transmembrane helix</keyword>
<keyword evidence="2" id="KW-0732">Signal</keyword>
<dbReference type="AlphaFoldDB" id="A0A427Y6R6"/>
<dbReference type="EMBL" id="RSCE01000002">
    <property type="protein sequence ID" value="RSH86781.1"/>
    <property type="molecule type" value="Genomic_DNA"/>
</dbReference>
<evidence type="ECO:0000313" key="3">
    <source>
        <dbReference type="EMBL" id="RSH86781.1"/>
    </source>
</evidence>
<feature type="transmembrane region" description="Helical" evidence="1">
    <location>
        <begin position="423"/>
        <end position="445"/>
    </location>
</feature>
<dbReference type="GeneID" id="39589596"/>
<keyword evidence="4" id="KW-1185">Reference proteome</keyword>
<evidence type="ECO:0000256" key="2">
    <source>
        <dbReference type="SAM" id="SignalP"/>
    </source>
</evidence>
<evidence type="ECO:0000256" key="1">
    <source>
        <dbReference type="SAM" id="Phobius"/>
    </source>
</evidence>
<comment type="caution">
    <text evidence="3">The sequence shown here is derived from an EMBL/GenBank/DDBJ whole genome shotgun (WGS) entry which is preliminary data.</text>
</comment>
<protein>
    <submittedName>
        <fullName evidence="3">Uncharacterized protein</fullName>
    </submittedName>
</protein>
<sequence>MRTGLAAAASLLLAALTCPTTGNAAPTPAAAAAVSNPEQPVADAFLPDQVVVPPTDRQWDVPVWNRWSKLVQAYKHTDAVISYDGVWDETPRWHKTYVGANSPPARLGFEFVGLEFIVLGHVPPGFGQGSNDATIVHVETDGRSERFELLPSPNGWDDESGGGNFQERFLIAMDDYSYKDGEGIAFDPHRVIITVERGALAVFSVVTLSGTALESAVEYVPNWELGPEFVDEAVTEDGVRTWDNITVPFEDAEPRYTPILKPLVSFARKRGTFRTGSKIERKMEVYRDRPRKPTHGIVATHPSTFKFYPPRGATYMNIIGVTRTDMHDAKDKSYSVEVSPVLNGYERTQLDYTLSAALLVRANLFSWPLDPMREQAVTLEAGEGVVLLGVEYFIAKEIPEVTEEEQAVPNPGIVVTSDPTHDWLYNGMMVLLVLSLVCFGTAFVIRIRRALQPRSRASAHTAAGVELAATRTSLLEKNSRTGLAPP</sequence>
<proteinExistence type="predicted"/>
<reference evidence="3 4" key="1">
    <citation type="submission" date="2018-11" db="EMBL/GenBank/DDBJ databases">
        <title>Genome sequence of Apiotrichum porosum DSM 27194.</title>
        <authorList>
            <person name="Aliyu H."/>
            <person name="Gorte O."/>
            <person name="Ochsenreither K."/>
        </authorList>
    </citation>
    <scope>NUCLEOTIDE SEQUENCE [LARGE SCALE GENOMIC DNA]</scope>
    <source>
        <strain evidence="3 4">DSM 27194</strain>
    </source>
</reference>
<name>A0A427Y6R6_9TREE</name>
<keyword evidence="1" id="KW-0812">Transmembrane</keyword>
<keyword evidence="1" id="KW-0472">Membrane</keyword>
<accession>A0A427Y6R6</accession>
<organism evidence="3 4">
    <name type="scientific">Apiotrichum porosum</name>
    <dbReference type="NCBI Taxonomy" id="105984"/>
    <lineage>
        <taxon>Eukaryota</taxon>
        <taxon>Fungi</taxon>
        <taxon>Dikarya</taxon>
        <taxon>Basidiomycota</taxon>
        <taxon>Agaricomycotina</taxon>
        <taxon>Tremellomycetes</taxon>
        <taxon>Trichosporonales</taxon>
        <taxon>Trichosporonaceae</taxon>
        <taxon>Apiotrichum</taxon>
    </lineage>
</organism>
<dbReference type="Proteomes" id="UP000279236">
    <property type="component" value="Unassembled WGS sequence"/>
</dbReference>
<gene>
    <name evidence="3" type="ORF">EHS24_005053</name>
</gene>
<feature type="signal peptide" evidence="2">
    <location>
        <begin position="1"/>
        <end position="24"/>
    </location>
</feature>
<dbReference type="RefSeq" id="XP_028479566.1">
    <property type="nucleotide sequence ID" value="XM_028620594.1"/>
</dbReference>